<accession>A0A538SC15</accession>
<evidence type="ECO:0000256" key="2">
    <source>
        <dbReference type="ARBA" id="ARBA00022692"/>
    </source>
</evidence>
<evidence type="ECO:0000313" key="6">
    <source>
        <dbReference type="EMBL" id="TMQ48906.1"/>
    </source>
</evidence>
<reference evidence="6 7" key="1">
    <citation type="journal article" date="2019" name="Nat. Microbiol.">
        <title>Mediterranean grassland soil C-N compound turnover is dependent on rainfall and depth, and is mediated by genomically divergent microorganisms.</title>
        <authorList>
            <person name="Diamond S."/>
            <person name="Andeer P.F."/>
            <person name="Li Z."/>
            <person name="Crits-Christoph A."/>
            <person name="Burstein D."/>
            <person name="Anantharaman K."/>
            <person name="Lane K.R."/>
            <person name="Thomas B.C."/>
            <person name="Pan C."/>
            <person name="Northen T.R."/>
            <person name="Banfield J.F."/>
        </authorList>
    </citation>
    <scope>NUCLEOTIDE SEQUENCE [LARGE SCALE GENOMIC DNA]</scope>
    <source>
        <strain evidence="6">WS_1</strain>
    </source>
</reference>
<dbReference type="PANTHER" id="PTHR36985">
    <property type="entry name" value="TRANSLOCATION AND ASSEMBLY MODULE SUBUNIT TAMB"/>
    <property type="match status" value="1"/>
</dbReference>
<name>A0A538SC15_UNCEI</name>
<dbReference type="GO" id="GO:0005886">
    <property type="term" value="C:plasma membrane"/>
    <property type="evidence" value="ECO:0007669"/>
    <property type="project" value="InterPro"/>
</dbReference>
<dbReference type="Pfam" id="PF04357">
    <property type="entry name" value="TamB"/>
    <property type="match status" value="1"/>
</dbReference>
<proteinExistence type="predicted"/>
<organism evidence="6 7">
    <name type="scientific">Eiseniibacteriota bacterium</name>
    <dbReference type="NCBI Taxonomy" id="2212470"/>
    <lineage>
        <taxon>Bacteria</taxon>
        <taxon>Candidatus Eiseniibacteriota</taxon>
    </lineage>
</organism>
<evidence type="ECO:0000259" key="5">
    <source>
        <dbReference type="Pfam" id="PF04357"/>
    </source>
</evidence>
<dbReference type="GO" id="GO:0009306">
    <property type="term" value="P:protein secretion"/>
    <property type="evidence" value="ECO:0007669"/>
    <property type="project" value="InterPro"/>
</dbReference>
<feature type="non-terminal residue" evidence="6">
    <location>
        <position position="1"/>
    </location>
</feature>
<dbReference type="EMBL" id="VBOR01000063">
    <property type="protein sequence ID" value="TMQ48906.1"/>
    <property type="molecule type" value="Genomic_DNA"/>
</dbReference>
<comment type="subcellular location">
    <subcellularLocation>
        <location evidence="1">Membrane</location>
        <topology evidence="1">Single-pass membrane protein</topology>
    </subcellularLocation>
</comment>
<gene>
    <name evidence="6" type="ORF">E6K71_06120</name>
</gene>
<comment type="caution">
    <text evidence="6">The sequence shown here is derived from an EMBL/GenBank/DDBJ whole genome shotgun (WGS) entry which is preliminary data.</text>
</comment>
<evidence type="ECO:0000313" key="7">
    <source>
        <dbReference type="Proteomes" id="UP000316292"/>
    </source>
</evidence>
<dbReference type="GO" id="GO:0097347">
    <property type="term" value="C:TAM protein secretion complex"/>
    <property type="evidence" value="ECO:0007669"/>
    <property type="project" value="TreeGrafter"/>
</dbReference>
<dbReference type="AlphaFoldDB" id="A0A538SC15"/>
<dbReference type="Proteomes" id="UP000316292">
    <property type="component" value="Unassembled WGS sequence"/>
</dbReference>
<evidence type="ECO:0000256" key="3">
    <source>
        <dbReference type="ARBA" id="ARBA00022989"/>
    </source>
</evidence>
<sequence>AFTYEALVRDLGAMSPLLSPVSLKSGKGRVQGTLRGTSSAPDFLLQGVLTSGTFTNDMSFDSLRISSHGKLSSSTAAVADVAVAGLRAGDRPLGDVVSALTLNDKIVIDRYRESLGDTTLTLHGEVRFRGQATMAMLDSVGLAVGDRAWRNVQPVQASLEGNRLTVQSLMLAMGTGRVNLTGSLDLKTNRAGAHAILQNVDLSQAIGPPESPDAPRGIADGDLLLDGPLSDPDVQANLRVVHPRLGEVEGDSLVVAGSYAPGTLSLSNVRWVRGSGSATLAGTARPRMTLQEWMRALERKDHAWASRVDLSLLLDMKSFDLNTLAPIDTSLSSLRGIATGTVRVTGTAGAPALAMHVTASSVAYHGVESATAELVGNYAARRLTLEHLDFARDGATTHVEGSIPIDLSLYGGHATLRDSPVALKLRMVDADFSVAALFVPEFAASAGKLNVTADLSGTPGRPVVTGSLHLKDGILRVAGRDEVLEGLEVDASFDEHRVNVTRIAAQEGKKGRLTGTGWWQSAEKKRYGDFEFRLRATEFTATDRETYMFRFNGDFKVQDAVDPSGGETYRITSVTPATLLRGELTLDLSQPREDSVTLVPFLYDIAVDVPRNLWYRNLDTEVELQNGQLTLRNEGVRDLILGTLDVKGKFYMYSSEFRILQGTISFTSLDRIDPDIQIEAETIVRGLGTRTASQGTTTGESPIYMTLSGKASQLKVHLHDDGGDNEAYLWRILTIGQFSAVPTVSTTGISTDPTMIVSTTGAAPDATLPVRNYLFRGAERLLSDVGFIDTIDLQSGTASGGSTSGQTIGAIGLGRYVTPELYVKYSRDFSATVE</sequence>
<evidence type="ECO:0000256" key="1">
    <source>
        <dbReference type="ARBA" id="ARBA00004167"/>
    </source>
</evidence>
<protein>
    <recommendedName>
        <fullName evidence="5">Translocation and assembly module TamB C-terminal domain-containing protein</fullName>
    </recommendedName>
</protein>
<dbReference type="PANTHER" id="PTHR36985:SF1">
    <property type="entry name" value="TRANSLOCATION AND ASSEMBLY MODULE SUBUNIT TAMB"/>
    <property type="match status" value="1"/>
</dbReference>
<evidence type="ECO:0000256" key="4">
    <source>
        <dbReference type="ARBA" id="ARBA00023136"/>
    </source>
</evidence>
<keyword evidence="2" id="KW-0812">Transmembrane</keyword>
<feature type="domain" description="Translocation and assembly module TamB C-terminal" evidence="5">
    <location>
        <begin position="506"/>
        <end position="830"/>
    </location>
</feature>
<dbReference type="InterPro" id="IPR007452">
    <property type="entry name" value="TamB_C"/>
</dbReference>
<keyword evidence="4" id="KW-0472">Membrane</keyword>
<keyword evidence="3" id="KW-1133">Transmembrane helix</keyword>